<dbReference type="Pfam" id="PF03721">
    <property type="entry name" value="UDPG_MGDP_dh_N"/>
    <property type="match status" value="1"/>
</dbReference>
<comment type="similarity">
    <text evidence="2">Belongs to the UDP-glucose/GDP-mannose dehydrogenase family.</text>
</comment>
<dbReference type="InterPro" id="IPR008927">
    <property type="entry name" value="6-PGluconate_DH-like_C_sf"/>
</dbReference>
<dbReference type="EC" id="1.1.1.22" evidence="3"/>
<dbReference type="PIRSF" id="PIRSF500134">
    <property type="entry name" value="UDPglc_DH_bac"/>
    <property type="match status" value="1"/>
</dbReference>
<dbReference type="NCBIfam" id="TIGR03026">
    <property type="entry name" value="NDP-sugDHase"/>
    <property type="match status" value="1"/>
</dbReference>
<dbReference type="InterPro" id="IPR014026">
    <property type="entry name" value="UDP-Glc/GDP-Man_DH_dimer"/>
</dbReference>
<comment type="caution">
    <text evidence="7">The sequence shown here is derived from an EMBL/GenBank/DDBJ whole genome shotgun (WGS) entry which is preliminary data.</text>
</comment>
<evidence type="ECO:0000256" key="2">
    <source>
        <dbReference type="ARBA" id="ARBA00006601"/>
    </source>
</evidence>
<dbReference type="Gene3D" id="3.40.50.720">
    <property type="entry name" value="NAD(P)-binding Rossmann-like Domain"/>
    <property type="match status" value="2"/>
</dbReference>
<dbReference type="Gene3D" id="1.20.5.100">
    <property type="entry name" value="Cytochrome c1, transmembrane anchor, C-terminal"/>
    <property type="match status" value="1"/>
</dbReference>
<dbReference type="GO" id="GO:0006065">
    <property type="term" value="P:UDP-glucuronate biosynthetic process"/>
    <property type="evidence" value="ECO:0007669"/>
    <property type="project" value="UniProtKB-UniPathway"/>
</dbReference>
<dbReference type="InterPro" id="IPR028357">
    <property type="entry name" value="UDPglc_DH_bac"/>
</dbReference>
<accession>X0WET1</accession>
<dbReference type="Pfam" id="PF00984">
    <property type="entry name" value="UDPG_MGDP_dh"/>
    <property type="match status" value="1"/>
</dbReference>
<dbReference type="GO" id="GO:0051287">
    <property type="term" value="F:NAD binding"/>
    <property type="evidence" value="ECO:0007669"/>
    <property type="project" value="InterPro"/>
</dbReference>
<comment type="pathway">
    <text evidence="1">Nucleotide-sugar biosynthesis; UDP-alpha-D-glucuronate biosynthesis; UDP-alpha-D-glucuronate from UDP-alpha-D-glucose: step 1/1.</text>
</comment>
<dbReference type="GO" id="GO:0003979">
    <property type="term" value="F:UDP-glucose 6-dehydrogenase activity"/>
    <property type="evidence" value="ECO:0007669"/>
    <property type="project" value="UniProtKB-EC"/>
</dbReference>
<dbReference type="PIRSF" id="PIRSF000124">
    <property type="entry name" value="UDPglc_GDPman_dh"/>
    <property type="match status" value="1"/>
</dbReference>
<name>X0WET1_9ZZZZ</name>
<dbReference type="InterPro" id="IPR001732">
    <property type="entry name" value="UDP-Glc/GDP-Man_DH_N"/>
</dbReference>
<dbReference type="UniPathway" id="UPA00038">
    <property type="reaction ID" value="UER00491"/>
</dbReference>
<protein>
    <recommendedName>
        <fullName evidence="3">UDP-glucose 6-dehydrogenase</fullName>
        <ecNumber evidence="3">1.1.1.22</ecNumber>
    </recommendedName>
</protein>
<dbReference type="SUPFAM" id="SSF48179">
    <property type="entry name" value="6-phosphogluconate dehydrogenase C-terminal domain-like"/>
    <property type="match status" value="1"/>
</dbReference>
<dbReference type="SUPFAM" id="SSF51735">
    <property type="entry name" value="NAD(P)-binding Rossmann-fold domains"/>
    <property type="match status" value="1"/>
</dbReference>
<dbReference type="InterPro" id="IPR036220">
    <property type="entry name" value="UDP-Glc/GDP-Man_DH_C_sf"/>
</dbReference>
<dbReference type="EMBL" id="BARS01046425">
    <property type="protein sequence ID" value="GAG29454.1"/>
    <property type="molecule type" value="Genomic_DNA"/>
</dbReference>
<comment type="catalytic activity">
    <reaction evidence="4">
        <text>UDP-alpha-D-glucose + 2 NAD(+) + H2O = UDP-alpha-D-glucuronate + 2 NADH + 3 H(+)</text>
        <dbReference type="Rhea" id="RHEA:23596"/>
        <dbReference type="ChEBI" id="CHEBI:15377"/>
        <dbReference type="ChEBI" id="CHEBI:15378"/>
        <dbReference type="ChEBI" id="CHEBI:57540"/>
        <dbReference type="ChEBI" id="CHEBI:57945"/>
        <dbReference type="ChEBI" id="CHEBI:58052"/>
        <dbReference type="ChEBI" id="CHEBI:58885"/>
        <dbReference type="EC" id="1.1.1.22"/>
    </reaction>
</comment>
<evidence type="ECO:0000256" key="1">
    <source>
        <dbReference type="ARBA" id="ARBA00004701"/>
    </source>
</evidence>
<evidence type="ECO:0000259" key="5">
    <source>
        <dbReference type="Pfam" id="PF00984"/>
    </source>
</evidence>
<dbReference type="AlphaFoldDB" id="X0WET1"/>
<feature type="non-terminal residue" evidence="7">
    <location>
        <position position="244"/>
    </location>
</feature>
<sequence>MPDGSADVSAILSVAADIGENLSDYRIIATKSTVPIGTYKKVTDIIKSKTETPFDYVSNPEFLKEGAAVEDFMRPDRIIIGTTNPAVNEKMAQLYSPFMRRGNRILFMSPASAEMTKYAANVMLAMRISFMNEISALCEKVGANVEQIRQGIGSDSRIGRSFLFPGVGFGGSCFPKDIRALIHTGAEYGVEMMIAKSVQQVNISQQERFVKRVEDYFAGREDRTVLAVWGLSFKAKTDDVRESP</sequence>
<dbReference type="InterPro" id="IPR017476">
    <property type="entry name" value="UDP-Glc/GDP-Man"/>
</dbReference>
<reference evidence="7" key="1">
    <citation type="journal article" date="2014" name="Front. Microbiol.">
        <title>High frequency of phylogenetically diverse reductive dehalogenase-homologous genes in deep subseafloor sedimentary metagenomes.</title>
        <authorList>
            <person name="Kawai M."/>
            <person name="Futagami T."/>
            <person name="Toyoda A."/>
            <person name="Takaki Y."/>
            <person name="Nishi S."/>
            <person name="Hori S."/>
            <person name="Arai W."/>
            <person name="Tsubouchi T."/>
            <person name="Morono Y."/>
            <person name="Uchiyama I."/>
            <person name="Ito T."/>
            <person name="Fujiyama A."/>
            <person name="Inagaki F."/>
            <person name="Takami H."/>
        </authorList>
    </citation>
    <scope>NUCLEOTIDE SEQUENCE</scope>
    <source>
        <strain evidence="7">Expedition CK06-06</strain>
    </source>
</reference>
<dbReference type="InterPro" id="IPR036291">
    <property type="entry name" value="NAD(P)-bd_dom_sf"/>
</dbReference>
<evidence type="ECO:0000259" key="6">
    <source>
        <dbReference type="Pfam" id="PF03721"/>
    </source>
</evidence>
<feature type="domain" description="UDP-glucose/GDP-mannose dehydrogenase dimerisation" evidence="5">
    <location>
        <begin position="112"/>
        <end position="202"/>
    </location>
</feature>
<dbReference type="PANTHER" id="PTHR43750">
    <property type="entry name" value="UDP-GLUCOSE 6-DEHYDROGENASE TUAD"/>
    <property type="match status" value="1"/>
</dbReference>
<gene>
    <name evidence="7" type="ORF">S01H1_69886</name>
</gene>
<proteinExistence type="inferred from homology"/>
<evidence type="ECO:0000256" key="3">
    <source>
        <dbReference type="ARBA" id="ARBA00012954"/>
    </source>
</evidence>
<feature type="domain" description="UDP-glucose/GDP-mannose dehydrogenase N-terminal" evidence="6">
    <location>
        <begin position="3"/>
        <end position="93"/>
    </location>
</feature>
<evidence type="ECO:0000256" key="4">
    <source>
        <dbReference type="ARBA" id="ARBA00047473"/>
    </source>
</evidence>
<dbReference type="SUPFAM" id="SSF52413">
    <property type="entry name" value="UDP-glucose/GDP-mannose dehydrogenase C-terminal domain"/>
    <property type="match status" value="1"/>
</dbReference>
<organism evidence="7">
    <name type="scientific">marine sediment metagenome</name>
    <dbReference type="NCBI Taxonomy" id="412755"/>
    <lineage>
        <taxon>unclassified sequences</taxon>
        <taxon>metagenomes</taxon>
        <taxon>ecological metagenomes</taxon>
    </lineage>
</organism>
<evidence type="ECO:0000313" key="7">
    <source>
        <dbReference type="EMBL" id="GAG29454.1"/>
    </source>
</evidence>
<dbReference type="GO" id="GO:0000271">
    <property type="term" value="P:polysaccharide biosynthetic process"/>
    <property type="evidence" value="ECO:0007669"/>
    <property type="project" value="InterPro"/>
</dbReference>
<dbReference type="PANTHER" id="PTHR43750:SF3">
    <property type="entry name" value="UDP-GLUCOSE 6-DEHYDROGENASE TUAD"/>
    <property type="match status" value="1"/>
</dbReference>